<sequence length="221" mass="25425">MSAGAVSMAPRGTRTRKISERMRVFDEDTRREITRRRLESLEKDNWQEERRKEEDEDEEEYVLSASSGDEVAVSAAKKQRRKKQKKRDAWNASQQCKTLQEIIDEAQYHKYPSWVPTYVSIDAKPSQYPPRRFCSVSGVAGKYRQAISRPAWLCWLHACTPVLRPNEDVGVLTSRCGTPQRLSQSSVAAERFCYRCPVTGDYLGSLDAYSTHRDTRLKGLI</sequence>
<accession>A0A7S4F395</accession>
<keyword evidence="2" id="KW-0863">Zinc-finger</keyword>
<dbReference type="InterPro" id="IPR039723">
    <property type="entry name" value="Vps71/ZNHIT1"/>
</dbReference>
<evidence type="ECO:0000256" key="1">
    <source>
        <dbReference type="ARBA" id="ARBA00022723"/>
    </source>
</evidence>
<evidence type="ECO:0008006" key="6">
    <source>
        <dbReference type="Google" id="ProtNLM"/>
    </source>
</evidence>
<dbReference type="AlphaFoldDB" id="A0A7S4F395"/>
<evidence type="ECO:0000313" key="5">
    <source>
        <dbReference type="EMBL" id="CAE0769723.1"/>
    </source>
</evidence>
<organism evidence="5">
    <name type="scientific">Chrysotila carterae</name>
    <name type="common">Marine alga</name>
    <name type="synonym">Syracosphaera carterae</name>
    <dbReference type="NCBI Taxonomy" id="13221"/>
    <lineage>
        <taxon>Eukaryota</taxon>
        <taxon>Haptista</taxon>
        <taxon>Haptophyta</taxon>
        <taxon>Prymnesiophyceae</taxon>
        <taxon>Isochrysidales</taxon>
        <taxon>Isochrysidaceae</taxon>
        <taxon>Chrysotila</taxon>
    </lineage>
</organism>
<dbReference type="GO" id="GO:0008270">
    <property type="term" value="F:zinc ion binding"/>
    <property type="evidence" value="ECO:0007669"/>
    <property type="project" value="UniProtKB-KW"/>
</dbReference>
<dbReference type="PANTHER" id="PTHR13093">
    <property type="entry name" value="ZINC FINGER HIT DOMAIN CONTAINING PROTEIN 1"/>
    <property type="match status" value="1"/>
</dbReference>
<evidence type="ECO:0000256" key="4">
    <source>
        <dbReference type="SAM" id="MobiDB-lite"/>
    </source>
</evidence>
<dbReference type="EMBL" id="HBIZ01035065">
    <property type="protein sequence ID" value="CAE0769723.1"/>
    <property type="molecule type" value="Transcribed_RNA"/>
</dbReference>
<reference evidence="5" key="1">
    <citation type="submission" date="2021-01" db="EMBL/GenBank/DDBJ databases">
        <authorList>
            <person name="Corre E."/>
            <person name="Pelletier E."/>
            <person name="Niang G."/>
            <person name="Scheremetjew M."/>
            <person name="Finn R."/>
            <person name="Kale V."/>
            <person name="Holt S."/>
            <person name="Cochrane G."/>
            <person name="Meng A."/>
            <person name="Brown T."/>
            <person name="Cohen L."/>
        </authorList>
    </citation>
    <scope>NUCLEOTIDE SEQUENCE</scope>
    <source>
        <strain evidence="5">CCMP645</strain>
    </source>
</reference>
<dbReference type="GO" id="GO:0006338">
    <property type="term" value="P:chromatin remodeling"/>
    <property type="evidence" value="ECO:0007669"/>
    <property type="project" value="InterPro"/>
</dbReference>
<protein>
    <recommendedName>
        <fullName evidence="6">Vps72/YL1 C-terminal domain-containing protein</fullName>
    </recommendedName>
</protein>
<feature type="compositionally biased region" description="Basic and acidic residues" evidence="4">
    <location>
        <begin position="37"/>
        <end position="53"/>
    </location>
</feature>
<feature type="region of interest" description="Disordered" evidence="4">
    <location>
        <begin position="1"/>
        <end position="22"/>
    </location>
</feature>
<proteinExistence type="predicted"/>
<keyword evidence="3" id="KW-0862">Zinc</keyword>
<gene>
    <name evidence="5" type="ORF">PCAR00345_LOCUS22335</name>
</gene>
<evidence type="ECO:0000256" key="2">
    <source>
        <dbReference type="ARBA" id="ARBA00022771"/>
    </source>
</evidence>
<feature type="region of interest" description="Disordered" evidence="4">
    <location>
        <begin position="37"/>
        <end position="90"/>
    </location>
</feature>
<evidence type="ECO:0000256" key="3">
    <source>
        <dbReference type="ARBA" id="ARBA00022833"/>
    </source>
</evidence>
<feature type="compositionally biased region" description="Basic residues" evidence="4">
    <location>
        <begin position="77"/>
        <end position="86"/>
    </location>
</feature>
<keyword evidence="1" id="KW-0479">Metal-binding</keyword>
<name>A0A7S4F395_CHRCT</name>